<feature type="DNA-binding region" description="HMG box" evidence="1">
    <location>
        <begin position="315"/>
        <end position="373"/>
    </location>
</feature>
<reference evidence="4 5" key="1">
    <citation type="journal article" date="2024" name="Nat. Commun.">
        <title>Phylogenomics reveals the evolutionary origins of lichenization in chlorophyte algae.</title>
        <authorList>
            <person name="Puginier C."/>
            <person name="Libourel C."/>
            <person name="Otte J."/>
            <person name="Skaloud P."/>
            <person name="Haon M."/>
            <person name="Grisel S."/>
            <person name="Petersen M."/>
            <person name="Berrin J.G."/>
            <person name="Delaux P.M."/>
            <person name="Dal Grande F."/>
            <person name="Keller J."/>
        </authorList>
    </citation>
    <scope>NUCLEOTIDE SEQUENCE [LARGE SCALE GENOMIC DNA]</scope>
    <source>
        <strain evidence="4 5">SAG 245.80</strain>
    </source>
</reference>
<dbReference type="Proteomes" id="UP001445335">
    <property type="component" value="Unassembled WGS sequence"/>
</dbReference>
<protein>
    <recommendedName>
        <fullName evidence="3">HMG box domain-containing protein</fullName>
    </recommendedName>
</protein>
<feature type="region of interest" description="Disordered" evidence="2">
    <location>
        <begin position="265"/>
        <end position="292"/>
    </location>
</feature>
<dbReference type="InterPro" id="IPR009071">
    <property type="entry name" value="HMG_box_dom"/>
</dbReference>
<keyword evidence="1" id="KW-0539">Nucleus</keyword>
<organism evidence="4 5">
    <name type="scientific">Elliptochloris bilobata</name>
    <dbReference type="NCBI Taxonomy" id="381761"/>
    <lineage>
        <taxon>Eukaryota</taxon>
        <taxon>Viridiplantae</taxon>
        <taxon>Chlorophyta</taxon>
        <taxon>core chlorophytes</taxon>
        <taxon>Trebouxiophyceae</taxon>
        <taxon>Trebouxiophyceae incertae sedis</taxon>
        <taxon>Elliptochloris clade</taxon>
        <taxon>Elliptochloris</taxon>
    </lineage>
</organism>
<dbReference type="SUPFAM" id="SSF47095">
    <property type="entry name" value="HMG-box"/>
    <property type="match status" value="1"/>
</dbReference>
<keyword evidence="1" id="KW-0238">DNA-binding</keyword>
<evidence type="ECO:0000313" key="5">
    <source>
        <dbReference type="Proteomes" id="UP001445335"/>
    </source>
</evidence>
<name>A0AAW1SID0_9CHLO</name>
<dbReference type="Pfam" id="PF00505">
    <property type="entry name" value="HMG_box"/>
    <property type="match status" value="1"/>
</dbReference>
<dbReference type="InterPro" id="IPR036910">
    <property type="entry name" value="HMG_box_dom_sf"/>
</dbReference>
<sequence>MERPVTVMEKMCGTCKQVLPASEFHRSSKRKDGLQGQCRTCLGKQHSAWRSAIPLVMEPAVATKVCGGCKQEKSADDFYADRKRRDGLQCQCKTCTARHHDRWRQRRRSGESTVAESKTCNGCGETKPAAAFTRDTRARDGLQSRCKACTSAYFSAWSAQRRAALRPPAVAAKTCSACGAEKPAEEFRLSRNASSTDGLAPTCKACSRDRSAQAAKRARRFEDGQMIGSAAAALVRAAAAGIGIVPQLSNQLLAMQAQALVGSAPADAGASGTGGTTGQPPPASLAGSGAAETANGVPAISAPAVPSRTPAALAPAKPRSAFQSFCDATQAEVRAEMPAATAGALKKALSARWRALPTAQRAPFITKAAAERAAAAASAAAAAAV</sequence>
<evidence type="ECO:0000313" key="4">
    <source>
        <dbReference type="EMBL" id="KAK9846021.1"/>
    </source>
</evidence>
<keyword evidence="5" id="KW-1185">Reference proteome</keyword>
<dbReference type="PROSITE" id="PS50118">
    <property type="entry name" value="HMG_BOX_2"/>
    <property type="match status" value="1"/>
</dbReference>
<dbReference type="GO" id="GO:0005634">
    <property type="term" value="C:nucleus"/>
    <property type="evidence" value="ECO:0007669"/>
    <property type="project" value="UniProtKB-UniRule"/>
</dbReference>
<feature type="domain" description="HMG box" evidence="3">
    <location>
        <begin position="315"/>
        <end position="373"/>
    </location>
</feature>
<dbReference type="CDD" id="cd00084">
    <property type="entry name" value="HMG-box_SF"/>
    <property type="match status" value="1"/>
</dbReference>
<evidence type="ECO:0000256" key="2">
    <source>
        <dbReference type="SAM" id="MobiDB-lite"/>
    </source>
</evidence>
<proteinExistence type="predicted"/>
<dbReference type="SMART" id="SM00398">
    <property type="entry name" value="HMG"/>
    <property type="match status" value="1"/>
</dbReference>
<comment type="caution">
    <text evidence="4">The sequence shown here is derived from an EMBL/GenBank/DDBJ whole genome shotgun (WGS) entry which is preliminary data.</text>
</comment>
<dbReference type="AlphaFoldDB" id="A0AAW1SID0"/>
<dbReference type="GO" id="GO:0003677">
    <property type="term" value="F:DNA binding"/>
    <property type="evidence" value="ECO:0007669"/>
    <property type="project" value="UniProtKB-UniRule"/>
</dbReference>
<dbReference type="Gene3D" id="1.10.30.10">
    <property type="entry name" value="High mobility group box domain"/>
    <property type="match status" value="1"/>
</dbReference>
<dbReference type="EMBL" id="JALJOU010000002">
    <property type="protein sequence ID" value="KAK9846021.1"/>
    <property type="molecule type" value="Genomic_DNA"/>
</dbReference>
<evidence type="ECO:0000256" key="1">
    <source>
        <dbReference type="PROSITE-ProRule" id="PRU00267"/>
    </source>
</evidence>
<accession>A0AAW1SID0</accession>
<evidence type="ECO:0000259" key="3">
    <source>
        <dbReference type="PROSITE" id="PS50118"/>
    </source>
</evidence>
<gene>
    <name evidence="4" type="ORF">WJX81_008622</name>
</gene>